<accession>A0A427XZ80</accession>
<evidence type="ECO:0000313" key="3">
    <source>
        <dbReference type="Proteomes" id="UP000279236"/>
    </source>
</evidence>
<keyword evidence="3" id="KW-1185">Reference proteome</keyword>
<dbReference type="Proteomes" id="UP000279236">
    <property type="component" value="Unassembled WGS sequence"/>
</dbReference>
<comment type="caution">
    <text evidence="2">The sequence shown here is derived from an EMBL/GenBank/DDBJ whole genome shotgun (WGS) entry which is preliminary data.</text>
</comment>
<proteinExistence type="predicted"/>
<protein>
    <submittedName>
        <fullName evidence="2">Uncharacterized protein</fullName>
    </submittedName>
</protein>
<name>A0A427XZ80_9TREE</name>
<dbReference type="EMBL" id="RSCE01000003">
    <property type="protein sequence ID" value="RSH84204.1"/>
    <property type="molecule type" value="Genomic_DNA"/>
</dbReference>
<gene>
    <name evidence="2" type="ORF">EHS24_005713</name>
</gene>
<organism evidence="2 3">
    <name type="scientific">Apiotrichum porosum</name>
    <dbReference type="NCBI Taxonomy" id="105984"/>
    <lineage>
        <taxon>Eukaryota</taxon>
        <taxon>Fungi</taxon>
        <taxon>Dikarya</taxon>
        <taxon>Basidiomycota</taxon>
        <taxon>Agaricomycotina</taxon>
        <taxon>Tremellomycetes</taxon>
        <taxon>Trichosporonales</taxon>
        <taxon>Trichosporonaceae</taxon>
        <taxon>Apiotrichum</taxon>
    </lineage>
</organism>
<dbReference type="AlphaFoldDB" id="A0A427XZ80"/>
<dbReference type="GeneID" id="39590256"/>
<evidence type="ECO:0000256" key="1">
    <source>
        <dbReference type="SAM" id="MobiDB-lite"/>
    </source>
</evidence>
<dbReference type="RefSeq" id="XP_028477652.1">
    <property type="nucleotide sequence ID" value="XM_028621200.1"/>
</dbReference>
<feature type="region of interest" description="Disordered" evidence="1">
    <location>
        <begin position="243"/>
        <end position="267"/>
    </location>
</feature>
<sequence>MAAPDTVSSPTSFSQVVEQFCATRKVLPNNWSTDMISPCHGPGSTIVLNMQAASRAVEIAIDEVFKAGRLTRSQIRLRFMSQASAAPDHLEIATYLCRVFFLDLPLLNDVRERVWDLLPFTRYIVPCDQDMEAEILAEELKDLVTRVPLTTRRFGFWVEVAASLLDMSSEDLTSLSRALPRAQTTAWLQKAVIGHLSLLATLSVSVLADKKMPGGAGHAIYAHRASIKRRVASLLRQIRTGTLSPASDSDFQPPSPPPPLCQAAPASGPHLRFGLRPRHRPTHGLASLPVEKLVAVIRRWRRGRASTVCVARRRHPLPSTHSA</sequence>
<evidence type="ECO:0000313" key="2">
    <source>
        <dbReference type="EMBL" id="RSH84204.1"/>
    </source>
</evidence>
<reference evidence="2 3" key="1">
    <citation type="submission" date="2018-11" db="EMBL/GenBank/DDBJ databases">
        <title>Genome sequence of Apiotrichum porosum DSM 27194.</title>
        <authorList>
            <person name="Aliyu H."/>
            <person name="Gorte O."/>
            <person name="Ochsenreither K."/>
        </authorList>
    </citation>
    <scope>NUCLEOTIDE SEQUENCE [LARGE SCALE GENOMIC DNA]</scope>
    <source>
        <strain evidence="2 3">DSM 27194</strain>
    </source>
</reference>